<feature type="coiled-coil region" evidence="5">
    <location>
        <begin position="237"/>
        <end position="264"/>
    </location>
</feature>
<dbReference type="InterPro" id="IPR000435">
    <property type="entry name" value="Tektins"/>
</dbReference>
<dbReference type="Proteomes" id="UP000078541">
    <property type="component" value="Unassembled WGS sequence"/>
</dbReference>
<dbReference type="GO" id="GO:0015630">
    <property type="term" value="C:microtubule cytoskeleton"/>
    <property type="evidence" value="ECO:0007669"/>
    <property type="project" value="UniProtKB-UniRule"/>
</dbReference>
<dbReference type="GO" id="GO:0060271">
    <property type="term" value="P:cilium assembly"/>
    <property type="evidence" value="ECO:0007669"/>
    <property type="project" value="UniProtKB-UniRule"/>
</dbReference>
<reference evidence="7 8" key="1">
    <citation type="submission" date="2016-03" db="EMBL/GenBank/DDBJ databases">
        <title>Trachymyrmex septentrionalis WGS genome.</title>
        <authorList>
            <person name="Nygaard S."/>
            <person name="Hu H."/>
            <person name="Boomsma J."/>
            <person name="Zhang G."/>
        </authorList>
    </citation>
    <scope>NUCLEOTIDE SEQUENCE [LARGE SCALE GENOMIC DNA]</scope>
    <source>
        <strain evidence="7">Tsep2-gDNA-1</strain>
        <tissue evidence="7">Whole body</tissue>
    </source>
</reference>
<comment type="subcellular location">
    <subcellularLocation>
        <location evidence="4">Cytoplasm</location>
        <location evidence="4">Cytoskeleton</location>
        <location evidence="4">Cilium axoneme</location>
    </subcellularLocation>
</comment>
<dbReference type="GO" id="GO:0005634">
    <property type="term" value="C:nucleus"/>
    <property type="evidence" value="ECO:0007669"/>
    <property type="project" value="TreeGrafter"/>
</dbReference>
<dbReference type="InterPro" id="IPR048256">
    <property type="entry name" value="Tektin-like"/>
</dbReference>
<dbReference type="AlphaFoldDB" id="A0A195FRH2"/>
<evidence type="ECO:0000313" key="8">
    <source>
        <dbReference type="Proteomes" id="UP000078541"/>
    </source>
</evidence>
<comment type="similarity">
    <text evidence="1 4">Belongs to the tektin family.</text>
</comment>
<accession>A0A195FRH2</accession>
<dbReference type="OrthoDB" id="5788000at2759"/>
<evidence type="ECO:0000313" key="7">
    <source>
        <dbReference type="EMBL" id="KYN43031.1"/>
    </source>
</evidence>
<name>A0A195FRH2_9HYME</name>
<keyword evidence="3 5" id="KW-0175">Coiled coil</keyword>
<proteinExistence type="inferred from homology"/>
<keyword evidence="8" id="KW-1185">Reference proteome</keyword>
<evidence type="ECO:0000256" key="6">
    <source>
        <dbReference type="SAM" id="MobiDB-lite"/>
    </source>
</evidence>
<dbReference type="GO" id="GO:0060294">
    <property type="term" value="P:cilium movement involved in cell motility"/>
    <property type="evidence" value="ECO:0007669"/>
    <property type="project" value="UniProtKB-UniRule"/>
</dbReference>
<evidence type="ECO:0000256" key="4">
    <source>
        <dbReference type="RuleBase" id="RU367040"/>
    </source>
</evidence>
<dbReference type="PRINTS" id="PR00511">
    <property type="entry name" value="TEKTIN"/>
</dbReference>
<evidence type="ECO:0000256" key="3">
    <source>
        <dbReference type="ARBA" id="ARBA00023054"/>
    </source>
</evidence>
<sequence length="496" mass="56441">MSDIPNGHDCSADSSQHSLQQQIEKAQPCPMTKHECSENGCGDNAEKPPFYLPQPEDEYPPKLEHTMEPIGPWATGKVTCSREGGITGLRPVADRYSITRYAPSEWRAHNLSIFQQSDERICDAQVAANRAKQCVDHVYTTANKVQLETTEHLKTRANVVYHWKTKLEHAIAAIAEEMELLEAERRRVQRSLSILTIPLSIANEFLHLRSFRLNCDLVRDNVEEQLTKEIALCTEIRDLLRRTHEQIEMQMAELKSAKARAENDWSDKMHTYNIDSVCVNLSNDSPLLLWKAGATRFPADQSTPTSYDHFTQEVLADGEAAKQRSIKLRSTLNDIYTNFIKDLRDQATRVDVALANNVELTQDCLYQLEIELLRCLHELANTEKLIETLRGSPKGLNNGMKLAQTRLDNRLNRFNVENCRDAPQFALIKEVKSLGENTSAVLAELKRAEEVQAELVKTRGILEHEIMVKRKSLHIDKERGQLLRTFFPSNTNLAGF</sequence>
<keyword evidence="4" id="KW-0966">Cell projection</keyword>
<feature type="coiled-coil region" evidence="5">
    <location>
        <begin position="164"/>
        <end position="191"/>
    </location>
</feature>
<feature type="region of interest" description="Disordered" evidence="6">
    <location>
        <begin position="1"/>
        <end position="40"/>
    </location>
</feature>
<keyword evidence="2" id="KW-0963">Cytoplasm</keyword>
<protein>
    <recommendedName>
        <fullName evidence="4">Tektin</fullName>
    </recommendedName>
</protein>
<feature type="compositionally biased region" description="Polar residues" evidence="6">
    <location>
        <begin position="12"/>
        <end position="24"/>
    </location>
</feature>
<dbReference type="Pfam" id="PF03148">
    <property type="entry name" value="Tektin"/>
    <property type="match status" value="1"/>
</dbReference>
<dbReference type="PANTHER" id="PTHR19960:SF12">
    <property type="entry name" value="TEKTIN-4"/>
    <property type="match status" value="1"/>
</dbReference>
<evidence type="ECO:0000256" key="1">
    <source>
        <dbReference type="ARBA" id="ARBA00007209"/>
    </source>
</evidence>
<dbReference type="KEGG" id="tsep:108745609"/>
<dbReference type="GO" id="GO:0005930">
    <property type="term" value="C:axoneme"/>
    <property type="evidence" value="ECO:0007669"/>
    <property type="project" value="UniProtKB-SubCell"/>
</dbReference>
<dbReference type="STRING" id="34720.A0A195FRH2"/>
<keyword evidence="4" id="KW-0282">Flagellum</keyword>
<keyword evidence="4" id="KW-0969">Cilium</keyword>
<evidence type="ECO:0000256" key="5">
    <source>
        <dbReference type="SAM" id="Coils"/>
    </source>
</evidence>
<dbReference type="PANTHER" id="PTHR19960">
    <property type="entry name" value="TEKTIN"/>
    <property type="match status" value="1"/>
</dbReference>
<gene>
    <name evidence="7" type="ORF">ALC56_02836</name>
</gene>
<organism evidence="7 8">
    <name type="scientific">Trachymyrmex septentrionalis</name>
    <dbReference type="NCBI Taxonomy" id="34720"/>
    <lineage>
        <taxon>Eukaryota</taxon>
        <taxon>Metazoa</taxon>
        <taxon>Ecdysozoa</taxon>
        <taxon>Arthropoda</taxon>
        <taxon>Hexapoda</taxon>
        <taxon>Insecta</taxon>
        <taxon>Pterygota</taxon>
        <taxon>Neoptera</taxon>
        <taxon>Endopterygota</taxon>
        <taxon>Hymenoptera</taxon>
        <taxon>Apocrita</taxon>
        <taxon>Aculeata</taxon>
        <taxon>Formicoidea</taxon>
        <taxon>Formicidae</taxon>
        <taxon>Myrmicinae</taxon>
        <taxon>Trachymyrmex</taxon>
    </lineage>
</organism>
<evidence type="ECO:0000256" key="2">
    <source>
        <dbReference type="ARBA" id="ARBA00022490"/>
    </source>
</evidence>
<dbReference type="EMBL" id="KQ981305">
    <property type="protein sequence ID" value="KYN43031.1"/>
    <property type="molecule type" value="Genomic_DNA"/>
</dbReference>